<feature type="compositionally biased region" description="Low complexity" evidence="1">
    <location>
        <begin position="156"/>
        <end position="182"/>
    </location>
</feature>
<organism evidence="3 4">
    <name type="scientific">Thalassoglobus neptunius</name>
    <dbReference type="NCBI Taxonomy" id="1938619"/>
    <lineage>
        <taxon>Bacteria</taxon>
        <taxon>Pseudomonadati</taxon>
        <taxon>Planctomycetota</taxon>
        <taxon>Planctomycetia</taxon>
        <taxon>Planctomycetales</taxon>
        <taxon>Planctomycetaceae</taxon>
        <taxon>Thalassoglobus</taxon>
    </lineage>
</organism>
<evidence type="ECO:0000313" key="4">
    <source>
        <dbReference type="Proteomes" id="UP000317243"/>
    </source>
</evidence>
<sequence length="299" mass="32720" precursor="true">MPLSLRSVWAFAIVLLCSHSLQAVDPNVSPELKNFSGDWEVVELVEDGKVIPQEAIRSWLPSGGKVEIAENAIIFTSPSDGKKHVKVFSIDATKYPPELTINTQEGIEGWGIFRFDEGRLVLCLSHPTEAARPTDFSASAGSKRMLMVLKRPSELKPAAPAKPTETAKTTPPAATPSAVPPGTTGVVLTDAEVRKALIGTWKFTDSVGALFSTFNPNGTFSTVREVLELRIFQKVFVQTPVSSGTWKIENGRLKFVVLTSTHWDRVNKEFDFIVRSISATDLIFVDYLGHVGRATRVAP</sequence>
<accession>A0A5C5X501</accession>
<evidence type="ECO:0000256" key="2">
    <source>
        <dbReference type="SAM" id="SignalP"/>
    </source>
</evidence>
<feature type="chain" id="PRO_5022867968" description="TIGR03067 domain-containing protein" evidence="2">
    <location>
        <begin position="24"/>
        <end position="299"/>
    </location>
</feature>
<keyword evidence="2" id="KW-0732">Signal</keyword>
<proteinExistence type="predicted"/>
<dbReference type="RefSeq" id="WP_146507236.1">
    <property type="nucleotide sequence ID" value="NZ_SIHI01000001.1"/>
</dbReference>
<name>A0A5C5X501_9PLAN</name>
<feature type="signal peptide" evidence="2">
    <location>
        <begin position="1"/>
        <end position="23"/>
    </location>
</feature>
<evidence type="ECO:0008006" key="5">
    <source>
        <dbReference type="Google" id="ProtNLM"/>
    </source>
</evidence>
<reference evidence="3 4" key="1">
    <citation type="submission" date="2019-02" db="EMBL/GenBank/DDBJ databases">
        <title>Deep-cultivation of Planctomycetes and their phenomic and genomic characterization uncovers novel biology.</title>
        <authorList>
            <person name="Wiegand S."/>
            <person name="Jogler M."/>
            <person name="Boedeker C."/>
            <person name="Pinto D."/>
            <person name="Vollmers J."/>
            <person name="Rivas-Marin E."/>
            <person name="Kohn T."/>
            <person name="Peeters S.H."/>
            <person name="Heuer A."/>
            <person name="Rast P."/>
            <person name="Oberbeckmann S."/>
            <person name="Bunk B."/>
            <person name="Jeske O."/>
            <person name="Meyerdierks A."/>
            <person name="Storesund J.E."/>
            <person name="Kallscheuer N."/>
            <person name="Luecker S."/>
            <person name="Lage O.M."/>
            <person name="Pohl T."/>
            <person name="Merkel B.J."/>
            <person name="Hornburger P."/>
            <person name="Mueller R.-W."/>
            <person name="Bruemmer F."/>
            <person name="Labrenz M."/>
            <person name="Spormann A.M."/>
            <person name="Op Den Camp H."/>
            <person name="Overmann J."/>
            <person name="Amann R."/>
            <person name="Jetten M.S.M."/>
            <person name="Mascher T."/>
            <person name="Medema M.H."/>
            <person name="Devos D.P."/>
            <person name="Kaster A.-K."/>
            <person name="Ovreas L."/>
            <person name="Rohde M."/>
            <person name="Galperin M.Y."/>
            <person name="Jogler C."/>
        </authorList>
    </citation>
    <scope>NUCLEOTIDE SEQUENCE [LARGE SCALE GENOMIC DNA]</scope>
    <source>
        <strain evidence="3 4">KOR42</strain>
    </source>
</reference>
<evidence type="ECO:0000313" key="3">
    <source>
        <dbReference type="EMBL" id="TWT57401.1"/>
    </source>
</evidence>
<dbReference type="AlphaFoldDB" id="A0A5C5X501"/>
<protein>
    <recommendedName>
        <fullName evidence="5">TIGR03067 domain-containing protein</fullName>
    </recommendedName>
</protein>
<dbReference type="Proteomes" id="UP000317243">
    <property type="component" value="Unassembled WGS sequence"/>
</dbReference>
<gene>
    <name evidence="3" type="ORF">KOR42_07620</name>
</gene>
<feature type="region of interest" description="Disordered" evidence="1">
    <location>
        <begin position="155"/>
        <end position="182"/>
    </location>
</feature>
<dbReference type="InterPro" id="IPR017504">
    <property type="entry name" value="CHP03067_Planctomycetes"/>
</dbReference>
<dbReference type="OrthoDB" id="292826at2"/>
<comment type="caution">
    <text evidence="3">The sequence shown here is derived from an EMBL/GenBank/DDBJ whole genome shotgun (WGS) entry which is preliminary data.</text>
</comment>
<dbReference type="NCBIfam" id="TIGR03067">
    <property type="entry name" value="Planc_TIGR03067"/>
    <property type="match status" value="1"/>
</dbReference>
<keyword evidence="4" id="KW-1185">Reference proteome</keyword>
<dbReference type="EMBL" id="SIHI01000001">
    <property type="protein sequence ID" value="TWT57401.1"/>
    <property type="molecule type" value="Genomic_DNA"/>
</dbReference>
<evidence type="ECO:0000256" key="1">
    <source>
        <dbReference type="SAM" id="MobiDB-lite"/>
    </source>
</evidence>